<dbReference type="GO" id="GO:0005634">
    <property type="term" value="C:nucleus"/>
    <property type="evidence" value="ECO:0007669"/>
    <property type="project" value="UniProtKB-SubCell"/>
</dbReference>
<dbReference type="InterPro" id="IPR036388">
    <property type="entry name" value="WH-like_DNA-bd_sf"/>
</dbReference>
<dbReference type="InterPro" id="IPR001346">
    <property type="entry name" value="Interferon_reg_fact_DNA-bd_dom"/>
</dbReference>
<dbReference type="InterPro" id="IPR008984">
    <property type="entry name" value="SMAD_FHA_dom_sf"/>
</dbReference>
<dbReference type="SMART" id="SM00348">
    <property type="entry name" value="IRF"/>
    <property type="match status" value="1"/>
</dbReference>
<dbReference type="Pfam" id="PF00605">
    <property type="entry name" value="IRF"/>
    <property type="match status" value="1"/>
</dbReference>
<protein>
    <recommendedName>
        <fullName evidence="6">IRF tryptophan pentad repeat domain-containing protein</fullName>
    </recommendedName>
</protein>
<keyword evidence="5" id="KW-0539">Nucleus</keyword>
<dbReference type="PROSITE" id="PS51507">
    <property type="entry name" value="IRF_2"/>
    <property type="match status" value="1"/>
</dbReference>
<dbReference type="Gene3D" id="1.10.10.10">
    <property type="entry name" value="Winged helix-like DNA-binding domain superfamily/Winged helix DNA-binding domain"/>
    <property type="match status" value="1"/>
</dbReference>
<keyword evidence="8" id="KW-1185">Reference proteome</keyword>
<dbReference type="InterPro" id="IPR019471">
    <property type="entry name" value="Interferon_reg_factor-3"/>
</dbReference>
<comment type="subcellular location">
    <subcellularLocation>
        <location evidence="1">Nucleus</location>
    </subcellularLocation>
</comment>
<dbReference type="Proteomes" id="UP001591681">
    <property type="component" value="Unassembled WGS sequence"/>
</dbReference>
<keyword evidence="2" id="KW-0805">Transcription regulation</keyword>
<dbReference type="AlphaFoldDB" id="A0ABD1K301"/>
<evidence type="ECO:0000256" key="3">
    <source>
        <dbReference type="ARBA" id="ARBA00023125"/>
    </source>
</evidence>
<keyword evidence="4" id="KW-0804">Transcription</keyword>
<dbReference type="CDD" id="cd00103">
    <property type="entry name" value="IRF"/>
    <property type="match status" value="1"/>
</dbReference>
<dbReference type="GO" id="GO:0003677">
    <property type="term" value="F:DNA binding"/>
    <property type="evidence" value="ECO:0007669"/>
    <property type="project" value="UniProtKB-KW"/>
</dbReference>
<evidence type="ECO:0000256" key="1">
    <source>
        <dbReference type="ARBA" id="ARBA00004123"/>
    </source>
</evidence>
<dbReference type="SMART" id="SM01243">
    <property type="entry name" value="IRF-3"/>
    <property type="match status" value="1"/>
</dbReference>
<accession>A0ABD1K301</accession>
<dbReference type="PANTHER" id="PTHR11949">
    <property type="entry name" value="INTERFERON REGULATORY FACTOR"/>
    <property type="match status" value="1"/>
</dbReference>
<name>A0ABD1K301_9TELE</name>
<feature type="domain" description="IRF tryptophan pentad repeat" evidence="6">
    <location>
        <begin position="4"/>
        <end position="109"/>
    </location>
</feature>
<dbReference type="GO" id="GO:0045893">
    <property type="term" value="P:positive regulation of DNA-templated transcription"/>
    <property type="evidence" value="ECO:0007669"/>
    <property type="project" value="UniProtKB-ARBA"/>
</dbReference>
<dbReference type="SUPFAM" id="SSF49879">
    <property type="entry name" value="SMAD/FHA domain"/>
    <property type="match status" value="1"/>
</dbReference>
<evidence type="ECO:0000256" key="4">
    <source>
        <dbReference type="ARBA" id="ARBA00023163"/>
    </source>
</evidence>
<evidence type="ECO:0000313" key="7">
    <source>
        <dbReference type="EMBL" id="KAL2093509.1"/>
    </source>
</evidence>
<dbReference type="PRINTS" id="PR00267">
    <property type="entry name" value="INTFRNREGFCT"/>
</dbReference>
<dbReference type="Pfam" id="PF10401">
    <property type="entry name" value="IRF-3"/>
    <property type="match status" value="1"/>
</dbReference>
<evidence type="ECO:0000256" key="2">
    <source>
        <dbReference type="ARBA" id="ARBA00023015"/>
    </source>
</evidence>
<dbReference type="SUPFAM" id="SSF46785">
    <property type="entry name" value="Winged helix' DNA-binding domain"/>
    <property type="match status" value="1"/>
</dbReference>
<reference evidence="7 8" key="1">
    <citation type="submission" date="2024-09" db="EMBL/GenBank/DDBJ databases">
        <title>A chromosome-level genome assembly of Gray's grenadier anchovy, Coilia grayii.</title>
        <authorList>
            <person name="Fu Z."/>
        </authorList>
    </citation>
    <scope>NUCLEOTIDE SEQUENCE [LARGE SCALE GENOMIC DNA]</scope>
    <source>
        <strain evidence="7">G4</strain>
        <tissue evidence="7">Muscle</tissue>
    </source>
</reference>
<evidence type="ECO:0000256" key="5">
    <source>
        <dbReference type="ARBA" id="ARBA00023242"/>
    </source>
</evidence>
<dbReference type="InterPro" id="IPR036390">
    <property type="entry name" value="WH_DNA-bd_sf"/>
</dbReference>
<dbReference type="FunFam" id="2.60.200.10:FF:000015">
    <property type="entry name" value="Interferon regulatory factor 7"/>
    <property type="match status" value="1"/>
</dbReference>
<dbReference type="EMBL" id="JBHFQA010000009">
    <property type="protein sequence ID" value="KAL2093509.1"/>
    <property type="molecule type" value="Genomic_DNA"/>
</dbReference>
<evidence type="ECO:0000259" key="6">
    <source>
        <dbReference type="PROSITE" id="PS51507"/>
    </source>
</evidence>
<dbReference type="GO" id="GO:0006357">
    <property type="term" value="P:regulation of transcription by RNA polymerase II"/>
    <property type="evidence" value="ECO:0007669"/>
    <property type="project" value="UniProtKB-ARBA"/>
</dbReference>
<gene>
    <name evidence="7" type="ORF">ACEWY4_010821</name>
</gene>
<keyword evidence="3" id="KW-0238">DNA-binding</keyword>
<proteinExistence type="predicted"/>
<evidence type="ECO:0000313" key="8">
    <source>
        <dbReference type="Proteomes" id="UP001591681"/>
    </source>
</evidence>
<dbReference type="PROSITE" id="PS00601">
    <property type="entry name" value="IRF_1"/>
    <property type="match status" value="1"/>
</dbReference>
<dbReference type="Gene3D" id="2.60.200.10">
    <property type="match status" value="1"/>
</dbReference>
<sequence>MNNRPQFGRWLVEQVDSGHYEGLSWLDDRRTTFRIPWKHNSRKDCNDGDNMIFKEWAIVSGKIYENPNDKAKWKTNFRCALSSLKTQFKQLQDNSKDSVDPHKVYQVIVHHEYKIQGVQVNQSYPIIEDIYSANPVDLSPEDILSADLLNHMGTLDLNHSQPDLQPVWGDSYPLNNQVLADEYIMAPVPMEPIQPVSQNNSPAPAMQPYYPVPPLPPVHELEISIHYRKKEMLRTTVSAPLVQLHSQCDVSDLSCPAVCFPSTEGLVDHKQIMYTKRLLDSIQRGLLLEVTNGGIYGTRQGMCKVFASTSHPAEGQAEQPRKLVQNAQEPLLSFEKFSRDLMDFKENKRGSPDYTIYLCFGEKYPDGKPLEKKLIVVKVVPVICRELHEHAQMEGASSLNSSVSLQISHNSLFDLISSTFSLPMQE</sequence>
<dbReference type="InterPro" id="IPR019817">
    <property type="entry name" value="Interferon_reg_fac_CS"/>
</dbReference>
<dbReference type="PANTHER" id="PTHR11949:SF2">
    <property type="entry name" value="INTERFERON REGULATORY FACTOR 7"/>
    <property type="match status" value="1"/>
</dbReference>
<organism evidence="7 8">
    <name type="scientific">Coilia grayii</name>
    <name type="common">Gray's grenadier anchovy</name>
    <dbReference type="NCBI Taxonomy" id="363190"/>
    <lineage>
        <taxon>Eukaryota</taxon>
        <taxon>Metazoa</taxon>
        <taxon>Chordata</taxon>
        <taxon>Craniata</taxon>
        <taxon>Vertebrata</taxon>
        <taxon>Euteleostomi</taxon>
        <taxon>Actinopterygii</taxon>
        <taxon>Neopterygii</taxon>
        <taxon>Teleostei</taxon>
        <taxon>Clupei</taxon>
        <taxon>Clupeiformes</taxon>
        <taxon>Clupeoidei</taxon>
        <taxon>Engraulidae</taxon>
        <taxon>Coilinae</taxon>
        <taxon>Coilia</taxon>
    </lineage>
</organism>
<dbReference type="InterPro" id="IPR017855">
    <property type="entry name" value="SMAD-like_dom_sf"/>
</dbReference>
<comment type="caution">
    <text evidence="7">The sequence shown here is derived from an EMBL/GenBank/DDBJ whole genome shotgun (WGS) entry which is preliminary data.</text>
</comment>